<keyword evidence="4" id="KW-0449">Lipoprotein</keyword>
<proteinExistence type="predicted"/>
<gene>
    <name evidence="4" type="ORF">I8D64_04130</name>
</gene>
<dbReference type="InterPro" id="IPR036388">
    <property type="entry name" value="WH-like_DNA-bd_sf"/>
</dbReference>
<organism evidence="4 5">
    <name type="scientific">Brachybacterium halotolerans</name>
    <dbReference type="NCBI Taxonomy" id="2795215"/>
    <lineage>
        <taxon>Bacteria</taxon>
        <taxon>Bacillati</taxon>
        <taxon>Actinomycetota</taxon>
        <taxon>Actinomycetes</taxon>
        <taxon>Micrococcales</taxon>
        <taxon>Dermabacteraceae</taxon>
        <taxon>Brachybacterium</taxon>
    </lineage>
</organism>
<name>A0ABS1B7L0_9MICO</name>
<dbReference type="RefSeq" id="WP_200501183.1">
    <property type="nucleotide sequence ID" value="NZ_JAEDAJ010000001.1"/>
</dbReference>
<feature type="compositionally biased region" description="Polar residues" evidence="1">
    <location>
        <begin position="86"/>
        <end position="97"/>
    </location>
</feature>
<protein>
    <submittedName>
        <fullName evidence="4">Ltp family lipoprotein</fullName>
    </submittedName>
</protein>
<feature type="compositionally biased region" description="Polar residues" evidence="1">
    <location>
        <begin position="34"/>
        <end position="58"/>
    </location>
</feature>
<feature type="compositionally biased region" description="Pro residues" evidence="1">
    <location>
        <begin position="1"/>
        <end position="10"/>
    </location>
</feature>
<sequence>MTSTPPPGNPGSPNSGVPGPDSAGGFDAAGSAPQYGSASQPPQFGSPSQAPQYGSPSQAPRYDGDSQGSPYDAPSQAPQFGAAPQSPGQGQEPPKTSKTLWWVLGGCGCLALLAIATVVLVVVLIVNNAGDDDSTPATDPATSSSTDDGTSDEPTDSPTPSDRTVDATPDDDSSADDGTDVDPDDKDAALGDAKTQSDFLYSSKKGIHDTLVFEGYSEETATYAVDHLDADWNKNALEKAKLYKETGGMSDDDIHEQLTSEYGEQFTKEQADYAIKHLHD</sequence>
<dbReference type="EMBL" id="JAEDAJ010000001">
    <property type="protein sequence ID" value="MBK0330585.1"/>
    <property type="molecule type" value="Genomic_DNA"/>
</dbReference>
<keyword evidence="2" id="KW-0812">Transmembrane</keyword>
<dbReference type="Gene3D" id="1.10.10.10">
    <property type="entry name" value="Winged helix-like DNA-binding domain superfamily/Winged helix DNA-binding domain"/>
    <property type="match status" value="2"/>
</dbReference>
<reference evidence="4 5" key="1">
    <citation type="submission" date="2020-12" db="EMBL/GenBank/DDBJ databases">
        <title>Brachybacterium sp. MASK1Z-5, whole genome shotgun sequence.</title>
        <authorList>
            <person name="Tuo L."/>
        </authorList>
    </citation>
    <scope>NUCLEOTIDE SEQUENCE [LARGE SCALE GENOMIC DNA]</scope>
    <source>
        <strain evidence="4 5">MASK1Z-5</strain>
    </source>
</reference>
<feature type="domain" description="Putative host cell surface-exposed lipoprotein Ltp-like HTH region" evidence="3">
    <location>
        <begin position="231"/>
        <end position="278"/>
    </location>
</feature>
<feature type="transmembrane region" description="Helical" evidence="2">
    <location>
        <begin position="100"/>
        <end position="126"/>
    </location>
</feature>
<comment type="caution">
    <text evidence="4">The sequence shown here is derived from an EMBL/GenBank/DDBJ whole genome shotgun (WGS) entry which is preliminary data.</text>
</comment>
<dbReference type="Proteomes" id="UP000612352">
    <property type="component" value="Unassembled WGS sequence"/>
</dbReference>
<feature type="region of interest" description="Disordered" evidence="1">
    <location>
        <begin position="129"/>
        <end position="191"/>
    </location>
</feature>
<feature type="compositionally biased region" description="Acidic residues" evidence="1">
    <location>
        <begin position="168"/>
        <end position="185"/>
    </location>
</feature>
<dbReference type="InterPro" id="IPR011434">
    <property type="entry name" value="Ltp-like_HTH"/>
</dbReference>
<keyword evidence="2" id="KW-0472">Membrane</keyword>
<keyword evidence="2" id="KW-1133">Transmembrane helix</keyword>
<evidence type="ECO:0000313" key="4">
    <source>
        <dbReference type="EMBL" id="MBK0330585.1"/>
    </source>
</evidence>
<dbReference type="Pfam" id="PF07553">
    <property type="entry name" value="Lipoprotein_Ltp"/>
    <property type="match status" value="2"/>
</dbReference>
<evidence type="ECO:0000256" key="1">
    <source>
        <dbReference type="SAM" id="MobiDB-lite"/>
    </source>
</evidence>
<feature type="region of interest" description="Disordered" evidence="1">
    <location>
        <begin position="1"/>
        <end position="97"/>
    </location>
</feature>
<feature type="domain" description="Putative host cell surface-exposed lipoprotein Ltp-like HTH region" evidence="3">
    <location>
        <begin position="186"/>
        <end position="228"/>
    </location>
</feature>
<evidence type="ECO:0000256" key="2">
    <source>
        <dbReference type="SAM" id="Phobius"/>
    </source>
</evidence>
<accession>A0ABS1B7L0</accession>
<keyword evidence="5" id="KW-1185">Reference proteome</keyword>
<feature type="compositionally biased region" description="Low complexity" evidence="1">
    <location>
        <begin position="11"/>
        <end position="33"/>
    </location>
</feature>
<feature type="compositionally biased region" description="Low complexity" evidence="1">
    <location>
        <begin position="129"/>
        <end position="148"/>
    </location>
</feature>
<evidence type="ECO:0000313" key="5">
    <source>
        <dbReference type="Proteomes" id="UP000612352"/>
    </source>
</evidence>
<evidence type="ECO:0000259" key="3">
    <source>
        <dbReference type="Pfam" id="PF07553"/>
    </source>
</evidence>